<evidence type="ECO:0000313" key="29">
    <source>
        <dbReference type="EMBL" id="KAJ6244357.1"/>
    </source>
</evidence>
<dbReference type="EMBL" id="JAOAOG010000233">
    <property type="protein sequence ID" value="KAJ6238383.1"/>
    <property type="molecule type" value="Genomic_DNA"/>
</dbReference>
<dbReference type="Pfam" id="PF01282">
    <property type="entry name" value="Ribosomal_S24e"/>
    <property type="match status" value="1"/>
</dbReference>
<dbReference type="EMBL" id="JANTQA010000023">
    <property type="protein sequence ID" value="KAJ3445111.1"/>
    <property type="molecule type" value="Genomic_DNA"/>
</dbReference>
<comment type="caution">
    <text evidence="8">The sequence shown here is derived from an EMBL/GenBank/DDBJ whole genome shotgun (WGS) entry which is preliminary data.</text>
</comment>
<dbReference type="GO" id="GO:1990904">
    <property type="term" value="C:ribonucleoprotein complex"/>
    <property type="evidence" value="ECO:0007669"/>
    <property type="project" value="UniProtKB-KW"/>
</dbReference>
<reference evidence="20" key="1">
    <citation type="submission" date="2022-08" db="EMBL/GenBank/DDBJ databases">
        <title>Novel sulfate-reducing endosymbionts in the free-living metamonad Anaeramoeba.</title>
        <authorList>
            <person name="Jerlstrom-Hultqvist J."/>
            <person name="Cepicka I."/>
            <person name="Gallot-Lavallee L."/>
            <person name="Salas-Leiva D."/>
            <person name="Curtis B.A."/>
            <person name="Zahonova K."/>
            <person name="Pipaliya S."/>
            <person name="Dacks J."/>
            <person name="Roger A.J."/>
        </authorList>
    </citation>
    <scope>NUCLEOTIDE SEQUENCE</scope>
    <source>
        <strain evidence="20">Schooner1</strain>
    </source>
</reference>
<proteinExistence type="inferred from homology"/>
<dbReference type="Gene3D" id="3.30.70.3370">
    <property type="match status" value="1"/>
</dbReference>
<dbReference type="InterPro" id="IPR012678">
    <property type="entry name" value="Ribosomal_uL23/eL15/eS24_sf"/>
</dbReference>
<evidence type="ECO:0000256" key="1">
    <source>
        <dbReference type="ARBA" id="ARBA00022980"/>
    </source>
</evidence>
<accession>A0AAV7YL71</accession>
<evidence type="ECO:0000313" key="5">
    <source>
        <dbReference type="EMBL" id="KAJ3427783.1"/>
    </source>
</evidence>
<evidence type="ECO:0000313" key="9">
    <source>
        <dbReference type="EMBL" id="KAJ3435803.1"/>
    </source>
</evidence>
<dbReference type="EMBL" id="JAOAOG010000090">
    <property type="protein sequence ID" value="KAJ6250005.1"/>
    <property type="molecule type" value="Genomic_DNA"/>
</dbReference>
<dbReference type="EMBL" id="JAOAOG010000322">
    <property type="protein sequence ID" value="KAJ6229314.1"/>
    <property type="molecule type" value="Genomic_DNA"/>
</dbReference>
<evidence type="ECO:0000313" key="20">
    <source>
        <dbReference type="EMBL" id="KAJ6228710.1"/>
    </source>
</evidence>
<dbReference type="EMBL" id="JAOAOG010000273">
    <property type="protein sequence ID" value="KAJ6233919.1"/>
    <property type="molecule type" value="Genomic_DNA"/>
</dbReference>
<evidence type="ECO:0000313" key="11">
    <source>
        <dbReference type="EMBL" id="KAJ3438286.1"/>
    </source>
</evidence>
<evidence type="ECO:0000313" key="7">
    <source>
        <dbReference type="EMBL" id="KAJ3428697.1"/>
    </source>
</evidence>
<dbReference type="HAMAP" id="MF_00545">
    <property type="entry name" value="Ribosomal_eS24"/>
    <property type="match status" value="1"/>
</dbReference>
<dbReference type="EMBL" id="JAOAOG010000028">
    <property type="protein sequence ID" value="KAJ6253763.1"/>
    <property type="molecule type" value="Genomic_DNA"/>
</dbReference>
<dbReference type="EMBL" id="JAOAOG010000127">
    <property type="protein sequence ID" value="KAJ6247400.1"/>
    <property type="molecule type" value="Genomic_DNA"/>
</dbReference>
<evidence type="ECO:0000313" key="12">
    <source>
        <dbReference type="EMBL" id="KAJ3441521.1"/>
    </source>
</evidence>
<dbReference type="EMBL" id="JANTQA010000021">
    <property type="protein sequence ID" value="KAJ3446114.1"/>
    <property type="molecule type" value="Genomic_DNA"/>
</dbReference>
<evidence type="ECO:0000313" key="13">
    <source>
        <dbReference type="EMBL" id="KAJ3443923.1"/>
    </source>
</evidence>
<keyword evidence="2" id="KW-0687">Ribonucleoprotein</keyword>
<evidence type="ECO:0000313" key="16">
    <source>
        <dbReference type="EMBL" id="KAJ3445235.1"/>
    </source>
</evidence>
<dbReference type="Proteomes" id="UP001146793">
    <property type="component" value="Unassembled WGS sequence"/>
</dbReference>
<sequence length="143" mass="16707">MSTKIKKEGTVTVRTRRVMSNRLLRRKQMIIDILHPGLANVSKEELRQRVGRMYHLKDPKCVQLFGFKTVYGGGRSSGFCLIYDDAESMMKFEPKYRLIRLGLLVKPETNRRAKKDRKNKGKKFRGKFKFVGGKPKKKKKDDD</sequence>
<keyword evidence="1 8" id="KW-0689">Ribosomal protein</keyword>
<evidence type="ECO:0000256" key="3">
    <source>
        <dbReference type="SAM" id="MobiDB-lite"/>
    </source>
</evidence>
<evidence type="ECO:0000313" key="6">
    <source>
        <dbReference type="EMBL" id="KAJ3428660.1"/>
    </source>
</evidence>
<evidence type="ECO:0000313" key="24">
    <source>
        <dbReference type="EMBL" id="KAJ6233585.1"/>
    </source>
</evidence>
<dbReference type="EMBL" id="JAOAOG010000164">
    <property type="protein sequence ID" value="KAJ6244357.1"/>
    <property type="molecule type" value="Genomic_DNA"/>
</dbReference>
<organism evidence="8 36">
    <name type="scientific">Anaeramoeba flamelloides</name>
    <dbReference type="NCBI Taxonomy" id="1746091"/>
    <lineage>
        <taxon>Eukaryota</taxon>
        <taxon>Metamonada</taxon>
        <taxon>Anaeramoebidae</taxon>
        <taxon>Anaeramoeba</taxon>
    </lineage>
</organism>
<evidence type="ECO:0000313" key="23">
    <source>
        <dbReference type="EMBL" id="KAJ6232563.1"/>
    </source>
</evidence>
<dbReference type="Proteomes" id="UP001150062">
    <property type="component" value="Unassembled WGS sequence"/>
</dbReference>
<evidence type="ECO:0000313" key="17">
    <source>
        <dbReference type="EMBL" id="KAJ3446114.1"/>
    </source>
</evidence>
<dbReference type="EMBL" id="JAOAOG010000231">
    <property type="protein sequence ID" value="KAJ6239093.1"/>
    <property type="molecule type" value="Genomic_DNA"/>
</dbReference>
<evidence type="ECO:0000313" key="33">
    <source>
        <dbReference type="EMBL" id="KAJ6250005.1"/>
    </source>
</evidence>
<dbReference type="EMBL" id="JAOAOG010000127">
    <property type="protein sequence ID" value="KAJ6247361.1"/>
    <property type="molecule type" value="Genomic_DNA"/>
</dbReference>
<dbReference type="EMBL" id="JANTQA010000057">
    <property type="protein sequence ID" value="KAJ3428697.1"/>
    <property type="molecule type" value="Genomic_DNA"/>
</dbReference>
<dbReference type="EMBL" id="JAOAOG010000090">
    <property type="protein sequence ID" value="KAJ6249886.1"/>
    <property type="molecule type" value="Genomic_DNA"/>
</dbReference>
<dbReference type="GO" id="GO:0006412">
    <property type="term" value="P:translation"/>
    <property type="evidence" value="ECO:0007669"/>
    <property type="project" value="InterPro"/>
</dbReference>
<evidence type="ECO:0000313" key="21">
    <source>
        <dbReference type="EMBL" id="KAJ6228740.1"/>
    </source>
</evidence>
<evidence type="ECO:0000313" key="22">
    <source>
        <dbReference type="EMBL" id="KAJ6229314.1"/>
    </source>
</evidence>
<dbReference type="EMBL" id="JANTQA010000023">
    <property type="protein sequence ID" value="KAJ3444019.1"/>
    <property type="molecule type" value="Genomic_DNA"/>
</dbReference>
<evidence type="ECO:0000313" key="4">
    <source>
        <dbReference type="EMBL" id="KAJ3424004.1"/>
    </source>
</evidence>
<evidence type="ECO:0000313" key="34">
    <source>
        <dbReference type="EMBL" id="KAJ6253763.1"/>
    </source>
</evidence>
<dbReference type="EMBL" id="JANTQA010000057">
    <property type="protein sequence ID" value="KAJ3429606.1"/>
    <property type="molecule type" value="Genomic_DNA"/>
</dbReference>
<dbReference type="GO" id="GO:0005840">
    <property type="term" value="C:ribosome"/>
    <property type="evidence" value="ECO:0007669"/>
    <property type="project" value="UniProtKB-KW"/>
</dbReference>
<dbReference type="EMBL" id="JANTQA010000033">
    <property type="protein sequence ID" value="KAJ3437543.1"/>
    <property type="molecule type" value="Genomic_DNA"/>
</dbReference>
<dbReference type="EMBL" id="JAOAOG010000231">
    <property type="protein sequence ID" value="KAJ6239004.1"/>
    <property type="molecule type" value="Genomic_DNA"/>
</dbReference>
<protein>
    <submittedName>
        <fullName evidence="8">40S ribosomal protein S24</fullName>
    </submittedName>
</protein>
<dbReference type="EMBL" id="JANTQA010000029">
    <property type="protein sequence ID" value="KAJ3441521.1"/>
    <property type="molecule type" value="Genomic_DNA"/>
</dbReference>
<evidence type="ECO:0000256" key="2">
    <source>
        <dbReference type="ARBA" id="ARBA00023274"/>
    </source>
</evidence>
<gene>
    <name evidence="18" type="ORF">M0812_05883</name>
    <name evidence="19" type="ORF">M0812_05920</name>
    <name evidence="17" type="ORF">M0812_08650</name>
    <name evidence="13" type="ORF">M0812_09771</name>
    <name evidence="14" type="ORF">M0812_09868</name>
    <name evidence="15" type="ORF">M0812_10976</name>
    <name evidence="16" type="ORF">M0812_11104</name>
    <name evidence="12" type="ORF">M0812_13534</name>
    <name evidence="10" type="ORF">M0812_16706</name>
    <name evidence="11" type="ORF">M0812_17468</name>
    <name evidence="9" type="ORF">M0812_17842</name>
    <name evidence="6" type="ORF">M0812_23989</name>
    <name evidence="7" type="ORF">M0812_24027</name>
    <name evidence="8" type="ORF">M0812_24962</name>
    <name evidence="5" type="ORF">M0812_25412</name>
    <name evidence="4" type="ORF">M0812_29636</name>
    <name evidence="29" type="ORF">M0813_02322</name>
    <name evidence="23" type="ORF">M0813_04780</name>
    <name evidence="22" type="ORF">M0813_07932</name>
    <name evidence="20" type="ORF">M0813_08203</name>
    <name evidence="21" type="ORF">M0813_08233</name>
    <name evidence="34" type="ORF">M0813_13180</name>
    <name evidence="35" type="ORF">M0813_13216</name>
    <name evidence="32" type="ORF">M0813_16567</name>
    <name evidence="33" type="ORF">M0813_16691</name>
    <name evidence="30" type="ORF">M0813_18890</name>
    <name evidence="31" type="ORF">M0813_18929</name>
    <name evidence="27" type="ORF">M0813_25587</name>
    <name evidence="28" type="ORF">M0813_25677</name>
    <name evidence="26" type="ORF">M0813_26353</name>
    <name evidence="25" type="ORF">M0813_29597</name>
    <name evidence="24" type="ORF">M0813_29893</name>
</gene>
<dbReference type="PANTHER" id="PTHR10496">
    <property type="entry name" value="40S RIBOSOMAL PROTEIN S24"/>
    <property type="match status" value="1"/>
</dbReference>
<dbReference type="EMBL" id="JANTQA010000033">
    <property type="protein sequence ID" value="KAJ3438286.1"/>
    <property type="molecule type" value="Genomic_DNA"/>
</dbReference>
<dbReference type="InterPro" id="IPR001976">
    <property type="entry name" value="Ribosomal_eS24"/>
</dbReference>
<feature type="compositionally biased region" description="Basic residues" evidence="3">
    <location>
        <begin position="112"/>
        <end position="143"/>
    </location>
</feature>
<dbReference type="EMBL" id="JAOAOG010000028">
    <property type="protein sequence ID" value="KAJ6253799.1"/>
    <property type="molecule type" value="Genomic_DNA"/>
</dbReference>
<dbReference type="EMBL" id="JANTQA010000012">
    <property type="protein sequence ID" value="KAJ3449724.1"/>
    <property type="molecule type" value="Genomic_DNA"/>
</dbReference>
<evidence type="ECO:0000313" key="31">
    <source>
        <dbReference type="EMBL" id="KAJ6247400.1"/>
    </source>
</evidence>
<evidence type="ECO:0000313" key="10">
    <source>
        <dbReference type="EMBL" id="KAJ3437543.1"/>
    </source>
</evidence>
<dbReference type="EMBL" id="JAOAOG010000291">
    <property type="protein sequence ID" value="KAJ6232563.1"/>
    <property type="molecule type" value="Genomic_DNA"/>
</dbReference>
<evidence type="ECO:0000313" key="26">
    <source>
        <dbReference type="EMBL" id="KAJ6238383.1"/>
    </source>
</evidence>
<evidence type="ECO:0000313" key="8">
    <source>
        <dbReference type="EMBL" id="KAJ3429606.1"/>
    </source>
</evidence>
<evidence type="ECO:0000313" key="36">
    <source>
        <dbReference type="Proteomes" id="UP001146793"/>
    </source>
</evidence>
<evidence type="ECO:0000313" key="18">
    <source>
        <dbReference type="EMBL" id="KAJ3449724.1"/>
    </source>
</evidence>
<dbReference type="EMBL" id="JAOAOG010000325">
    <property type="protein sequence ID" value="KAJ6228740.1"/>
    <property type="molecule type" value="Genomic_DNA"/>
</dbReference>
<dbReference type="EMBL" id="JANTQA010000012">
    <property type="protein sequence ID" value="KAJ3449761.1"/>
    <property type="molecule type" value="Genomic_DNA"/>
</dbReference>
<dbReference type="EMBL" id="JANTQA010000057">
    <property type="protein sequence ID" value="KAJ3428660.1"/>
    <property type="molecule type" value="Genomic_DNA"/>
</dbReference>
<evidence type="ECO:0000313" key="15">
    <source>
        <dbReference type="EMBL" id="KAJ3445111.1"/>
    </source>
</evidence>
<dbReference type="GO" id="GO:0003735">
    <property type="term" value="F:structural constituent of ribosome"/>
    <property type="evidence" value="ECO:0007669"/>
    <property type="project" value="InterPro"/>
</dbReference>
<evidence type="ECO:0000313" key="14">
    <source>
        <dbReference type="EMBL" id="KAJ3444019.1"/>
    </source>
</evidence>
<dbReference type="SUPFAM" id="SSF54189">
    <property type="entry name" value="Ribosomal proteins S24e, L23 and L15e"/>
    <property type="match status" value="1"/>
</dbReference>
<evidence type="ECO:0000313" key="30">
    <source>
        <dbReference type="EMBL" id="KAJ6247361.1"/>
    </source>
</evidence>
<dbReference type="EMBL" id="JANTQA010000075">
    <property type="protein sequence ID" value="KAJ3424004.1"/>
    <property type="molecule type" value="Genomic_DNA"/>
</dbReference>
<dbReference type="AlphaFoldDB" id="A0AAV7YL71"/>
<dbReference type="EMBL" id="JANTQA010000036">
    <property type="protein sequence ID" value="KAJ3435803.1"/>
    <property type="molecule type" value="Genomic_DNA"/>
</dbReference>
<evidence type="ECO:0000313" key="25">
    <source>
        <dbReference type="EMBL" id="KAJ6233919.1"/>
    </source>
</evidence>
<evidence type="ECO:0000313" key="37">
    <source>
        <dbReference type="Proteomes" id="UP001150062"/>
    </source>
</evidence>
<evidence type="ECO:0000313" key="32">
    <source>
        <dbReference type="EMBL" id="KAJ6249886.1"/>
    </source>
</evidence>
<evidence type="ECO:0000313" key="27">
    <source>
        <dbReference type="EMBL" id="KAJ6239004.1"/>
    </source>
</evidence>
<dbReference type="EMBL" id="JAOAOG010000325">
    <property type="protein sequence ID" value="KAJ6228710.1"/>
    <property type="molecule type" value="Genomic_DNA"/>
</dbReference>
<feature type="region of interest" description="Disordered" evidence="3">
    <location>
        <begin position="110"/>
        <end position="143"/>
    </location>
</feature>
<dbReference type="EMBL" id="JAOAOG010000276">
    <property type="protein sequence ID" value="KAJ6233585.1"/>
    <property type="molecule type" value="Genomic_DNA"/>
</dbReference>
<name>A0AAV7YL71_9EUKA</name>
<evidence type="ECO:0000313" key="19">
    <source>
        <dbReference type="EMBL" id="KAJ3449761.1"/>
    </source>
</evidence>
<evidence type="ECO:0000313" key="28">
    <source>
        <dbReference type="EMBL" id="KAJ6239093.1"/>
    </source>
</evidence>
<dbReference type="EMBL" id="JANTQA010000023">
    <property type="protein sequence ID" value="KAJ3445235.1"/>
    <property type="molecule type" value="Genomic_DNA"/>
</dbReference>
<reference evidence="8" key="2">
    <citation type="submission" date="2022-08" db="EMBL/GenBank/DDBJ databases">
        <title>Novel sulphate-reducing endosymbionts in the free-living metamonad Anaeramoeba.</title>
        <authorList>
            <person name="Jerlstrom-Hultqvist J."/>
            <person name="Cepicka I."/>
            <person name="Gallot-Lavallee L."/>
            <person name="Salas-Leiva D."/>
            <person name="Curtis B.A."/>
            <person name="Zahonova K."/>
            <person name="Pipaliya S."/>
            <person name="Dacks J."/>
            <person name="Roger A.J."/>
        </authorList>
    </citation>
    <scope>NUCLEOTIDE SEQUENCE</scope>
    <source>
        <strain evidence="8">Busselton2</strain>
    </source>
</reference>
<evidence type="ECO:0000313" key="35">
    <source>
        <dbReference type="EMBL" id="KAJ6253799.1"/>
    </source>
</evidence>
<dbReference type="EMBL" id="JANTQA010000060">
    <property type="protein sequence ID" value="KAJ3427783.1"/>
    <property type="molecule type" value="Genomic_DNA"/>
</dbReference>
<dbReference type="EMBL" id="JANTQA010000023">
    <property type="protein sequence ID" value="KAJ3443923.1"/>
    <property type="molecule type" value="Genomic_DNA"/>
</dbReference>
<keyword evidence="37" id="KW-1185">Reference proteome</keyword>
<dbReference type="InterPro" id="IPR053709">
    <property type="entry name" value="eRP_eS24_sf"/>
</dbReference>